<organism evidence="1 2">
    <name type="scientific">Rubellicoccus peritrichatus</name>
    <dbReference type="NCBI Taxonomy" id="3080537"/>
    <lineage>
        <taxon>Bacteria</taxon>
        <taxon>Pseudomonadati</taxon>
        <taxon>Verrucomicrobiota</taxon>
        <taxon>Opitutia</taxon>
        <taxon>Puniceicoccales</taxon>
        <taxon>Cerasicoccaceae</taxon>
        <taxon>Rubellicoccus</taxon>
    </lineage>
</organism>
<dbReference type="AlphaFoldDB" id="A0AAQ3LD07"/>
<accession>A0AAQ3LD07</accession>
<gene>
    <name evidence="1" type="ORF">RZN69_10595</name>
</gene>
<proteinExistence type="predicted"/>
<evidence type="ECO:0000313" key="2">
    <source>
        <dbReference type="Proteomes" id="UP001304300"/>
    </source>
</evidence>
<sequence>MSERAGFPVEPVSVLHSSKIASDKLEGKEAEVFETAITRRLKSGMRSFLVIPFFFGPSRALTEFLPERFSVIACDHPDARLVMASPLAGDERIADSRIAKALSDSINEVVVARGLEEYSAVLVDHGTPVREVAAIRDSVGAQLEALLDSRCHSFAVSSMERRPEPEYAFNEPLLENVLGADDFTSGPVVIAHLFLLPGRHAGDSGDIAEICSAAENGSPELRCIRSSLLGGHPLILEILMDRLHETLAQQS</sequence>
<dbReference type="EMBL" id="CP136920">
    <property type="protein sequence ID" value="WOO43536.1"/>
    <property type="molecule type" value="Genomic_DNA"/>
</dbReference>
<evidence type="ECO:0000313" key="1">
    <source>
        <dbReference type="EMBL" id="WOO43536.1"/>
    </source>
</evidence>
<name>A0AAQ3LD07_9BACT</name>
<keyword evidence="2" id="KW-1185">Reference proteome</keyword>
<dbReference type="RefSeq" id="WP_317836095.1">
    <property type="nucleotide sequence ID" value="NZ_CP136920.1"/>
</dbReference>
<evidence type="ECO:0008006" key="3">
    <source>
        <dbReference type="Google" id="ProtNLM"/>
    </source>
</evidence>
<reference evidence="1 2" key="1">
    <citation type="submission" date="2023-10" db="EMBL/GenBank/DDBJ databases">
        <title>Rubellicoccus peritrichatus gen. nov., sp. nov., isolated from an algae of coral reef tank.</title>
        <authorList>
            <person name="Luo J."/>
        </authorList>
    </citation>
    <scope>NUCLEOTIDE SEQUENCE [LARGE SCALE GENOMIC DNA]</scope>
    <source>
        <strain evidence="1 2">CR14</strain>
    </source>
</reference>
<dbReference type="SUPFAM" id="SSF53800">
    <property type="entry name" value="Chelatase"/>
    <property type="match status" value="1"/>
</dbReference>
<dbReference type="Proteomes" id="UP001304300">
    <property type="component" value="Chromosome"/>
</dbReference>
<dbReference type="Gene3D" id="3.40.50.1400">
    <property type="match status" value="2"/>
</dbReference>
<protein>
    <recommendedName>
        <fullName evidence="3">Cobalamin biosynthesis protein CbiX</fullName>
    </recommendedName>
</protein>
<dbReference type="KEGG" id="puo:RZN69_10595"/>